<accession>A0ABS2DYL9</accession>
<evidence type="ECO:0000313" key="4">
    <source>
        <dbReference type="Proteomes" id="UP000766986"/>
    </source>
</evidence>
<keyword evidence="4" id="KW-1185">Reference proteome</keyword>
<dbReference type="RefSeq" id="WP_205094902.1">
    <property type="nucleotide sequence ID" value="NZ_JACLYZ010000007.1"/>
</dbReference>
<dbReference type="EMBL" id="JACLYZ010000007">
    <property type="protein sequence ID" value="MBM6734478.1"/>
    <property type="molecule type" value="Genomic_DNA"/>
</dbReference>
<comment type="caution">
    <text evidence="3">The sequence shown here is derived from an EMBL/GenBank/DDBJ whole genome shotgun (WGS) entry which is preliminary data.</text>
</comment>
<feature type="compositionally biased region" description="Basic and acidic residues" evidence="1">
    <location>
        <begin position="184"/>
        <end position="195"/>
    </location>
</feature>
<feature type="region of interest" description="Disordered" evidence="1">
    <location>
        <begin position="135"/>
        <end position="205"/>
    </location>
</feature>
<feature type="compositionally biased region" description="Basic and acidic residues" evidence="1">
    <location>
        <begin position="135"/>
        <end position="148"/>
    </location>
</feature>
<organism evidence="3 4">
    <name type="scientific">Mediterranea massiliensis</name>
    <dbReference type="NCBI Taxonomy" id="1841865"/>
    <lineage>
        <taxon>Bacteria</taxon>
        <taxon>Pseudomonadati</taxon>
        <taxon>Bacteroidota</taxon>
        <taxon>Bacteroidia</taxon>
        <taxon>Bacteroidales</taxon>
        <taxon>Bacteroidaceae</taxon>
        <taxon>Mediterranea</taxon>
    </lineage>
</organism>
<dbReference type="Pfam" id="PF14297">
    <property type="entry name" value="Lin1244_N"/>
    <property type="match status" value="1"/>
</dbReference>
<evidence type="ECO:0000259" key="2">
    <source>
        <dbReference type="Pfam" id="PF14297"/>
    </source>
</evidence>
<dbReference type="PANTHER" id="PTHR39196">
    <property type="entry name" value="PRIMOSOME, DNAD SUBUNIT"/>
    <property type="match status" value="1"/>
</dbReference>
<gene>
    <name evidence="3" type="ORF">H7U35_04435</name>
</gene>
<name>A0ABS2DYL9_9BACT</name>
<reference evidence="3 4" key="1">
    <citation type="journal article" date="2021" name="Sci. Rep.">
        <title>The distribution of antibiotic resistance genes in chicken gut microbiota commensals.</title>
        <authorList>
            <person name="Juricova H."/>
            <person name="Matiasovicova J."/>
            <person name="Kubasova T."/>
            <person name="Cejkova D."/>
            <person name="Rychlik I."/>
        </authorList>
    </citation>
    <scope>NUCLEOTIDE SEQUENCE [LARGE SCALE GENOMIC DNA]</scope>
    <source>
        <strain evidence="3 4">An772</strain>
    </source>
</reference>
<dbReference type="Proteomes" id="UP000766986">
    <property type="component" value="Unassembled WGS sequence"/>
</dbReference>
<protein>
    <submittedName>
        <fullName evidence="3">DUF4373 domain-containing protein</fullName>
    </submittedName>
</protein>
<evidence type="ECO:0000256" key="1">
    <source>
        <dbReference type="SAM" id="MobiDB-lite"/>
    </source>
</evidence>
<dbReference type="PANTHER" id="PTHR39196:SF1">
    <property type="entry name" value="PRIMOSOME, DNAD SUBUNIT"/>
    <property type="match status" value="1"/>
</dbReference>
<proteinExistence type="predicted"/>
<sequence length="278" mass="31704">MSMTYTGILYFPLKVNLPENIAMELVEARFGLKGVAVVIKLLCKIYKENGYYLTWNGEQRALFSVKAGRDVSEEEMQGIVDILVEKGFFDRELYEKQGVLTSAEIQEAWLDATKRRKGRELSSLPYLLEDFRTKLKERERKDSPKEPATETTDDTPDVDISGENADIFRQSRVEQSRVEQSIAGKKEEESAEKVSKQGPPDYALNKRTHNYEGLLLTLQQKRITDPAEVSAILRLSDYGRLGGHVWKVLHSTRWKDINARGKYLIAALAKEKRQGDAT</sequence>
<evidence type="ECO:0000313" key="3">
    <source>
        <dbReference type="EMBL" id="MBM6734478.1"/>
    </source>
</evidence>
<dbReference type="InterPro" id="IPR025400">
    <property type="entry name" value="Lin1244/Lin1753-like_N"/>
</dbReference>
<feature type="domain" description="Lin1244/Lin1753-like N-terminal" evidence="2">
    <location>
        <begin position="10"/>
        <end position="105"/>
    </location>
</feature>